<dbReference type="PROSITE" id="PS51503">
    <property type="entry name" value="HIG1"/>
    <property type="match status" value="1"/>
</dbReference>
<reference evidence="7" key="1">
    <citation type="journal article" date="2023" name="Insect Mol. Biol.">
        <title>Genome sequencing provides insights into the evolution of gene families encoding plant cell wall-degrading enzymes in longhorned beetles.</title>
        <authorList>
            <person name="Shin N.R."/>
            <person name="Okamura Y."/>
            <person name="Kirsch R."/>
            <person name="Pauchet Y."/>
        </authorList>
    </citation>
    <scope>NUCLEOTIDE SEQUENCE</scope>
    <source>
        <strain evidence="7">AMC_N1</strain>
    </source>
</reference>
<evidence type="ECO:0000259" key="6">
    <source>
        <dbReference type="PROSITE" id="PS51503"/>
    </source>
</evidence>
<dbReference type="AlphaFoldDB" id="A0AAV8YAY9"/>
<evidence type="ECO:0000313" key="8">
    <source>
        <dbReference type="Proteomes" id="UP001162162"/>
    </source>
</evidence>
<dbReference type="GO" id="GO:0097250">
    <property type="term" value="P:mitochondrial respirasome assembly"/>
    <property type="evidence" value="ECO:0007669"/>
    <property type="project" value="TreeGrafter"/>
</dbReference>
<comment type="caution">
    <text evidence="7">The sequence shown here is derived from an EMBL/GenBank/DDBJ whole genome shotgun (WGS) entry which is preliminary data.</text>
</comment>
<dbReference type="GO" id="GO:0031966">
    <property type="term" value="C:mitochondrial membrane"/>
    <property type="evidence" value="ECO:0007669"/>
    <property type="project" value="UniProtKB-SubCell"/>
</dbReference>
<dbReference type="PANTHER" id="PTHR12297:SF18">
    <property type="entry name" value="HIG1 DOMAIN FAMILY MEMBER 2A"/>
    <property type="match status" value="1"/>
</dbReference>
<evidence type="ECO:0000313" key="7">
    <source>
        <dbReference type="EMBL" id="KAJ8948164.1"/>
    </source>
</evidence>
<feature type="domain" description="HIG1" evidence="6">
    <location>
        <begin position="20"/>
        <end position="104"/>
    </location>
</feature>
<evidence type="ECO:0000256" key="4">
    <source>
        <dbReference type="ARBA" id="ARBA00023136"/>
    </source>
</evidence>
<keyword evidence="2 5" id="KW-0812">Transmembrane</keyword>
<evidence type="ECO:0000256" key="3">
    <source>
        <dbReference type="ARBA" id="ARBA00022989"/>
    </source>
</evidence>
<keyword evidence="4 5" id="KW-0472">Membrane</keyword>
<proteinExistence type="predicted"/>
<dbReference type="InterPro" id="IPR050355">
    <property type="entry name" value="RCF1"/>
</dbReference>
<evidence type="ECO:0000256" key="2">
    <source>
        <dbReference type="ARBA" id="ARBA00022692"/>
    </source>
</evidence>
<name>A0AAV8YAY9_9CUCU</name>
<keyword evidence="3 5" id="KW-1133">Transmembrane helix</keyword>
<accession>A0AAV8YAY9</accession>
<sequence length="104" mass="11537">MAPVDVAKLSEEDMSKYDWISLRQDMDALLPIETLSQKFIRKFSENPYVPIGAAATTAALGYGLWSFKNGKKQMSQYMMRTRVAAQGFTVLALVLGIAMGAKKK</sequence>
<feature type="transmembrane region" description="Helical" evidence="5">
    <location>
        <begin position="83"/>
        <end position="101"/>
    </location>
</feature>
<dbReference type="PANTHER" id="PTHR12297">
    <property type="entry name" value="HYPOXIA-INDUCBILE GENE 1 HIG1 -RELATED"/>
    <property type="match status" value="1"/>
</dbReference>
<dbReference type="InterPro" id="IPR007667">
    <property type="entry name" value="Hypoxia_induced_domain"/>
</dbReference>
<evidence type="ECO:0000256" key="1">
    <source>
        <dbReference type="ARBA" id="ARBA00004325"/>
    </source>
</evidence>
<gene>
    <name evidence="7" type="ORF">NQ318_009256</name>
</gene>
<comment type="subcellular location">
    <subcellularLocation>
        <location evidence="1">Mitochondrion membrane</location>
    </subcellularLocation>
</comment>
<dbReference type="Gene3D" id="6.10.140.1320">
    <property type="match status" value="1"/>
</dbReference>
<organism evidence="7 8">
    <name type="scientific">Aromia moschata</name>
    <dbReference type="NCBI Taxonomy" id="1265417"/>
    <lineage>
        <taxon>Eukaryota</taxon>
        <taxon>Metazoa</taxon>
        <taxon>Ecdysozoa</taxon>
        <taxon>Arthropoda</taxon>
        <taxon>Hexapoda</taxon>
        <taxon>Insecta</taxon>
        <taxon>Pterygota</taxon>
        <taxon>Neoptera</taxon>
        <taxon>Endopterygota</taxon>
        <taxon>Coleoptera</taxon>
        <taxon>Polyphaga</taxon>
        <taxon>Cucujiformia</taxon>
        <taxon>Chrysomeloidea</taxon>
        <taxon>Cerambycidae</taxon>
        <taxon>Cerambycinae</taxon>
        <taxon>Callichromatini</taxon>
        <taxon>Aromia</taxon>
    </lineage>
</organism>
<dbReference type="Pfam" id="PF04588">
    <property type="entry name" value="HIG_1_N"/>
    <property type="match status" value="1"/>
</dbReference>
<protein>
    <recommendedName>
        <fullName evidence="6">HIG1 domain-containing protein</fullName>
    </recommendedName>
</protein>
<keyword evidence="8" id="KW-1185">Reference proteome</keyword>
<dbReference type="Proteomes" id="UP001162162">
    <property type="component" value="Unassembled WGS sequence"/>
</dbReference>
<evidence type="ECO:0000256" key="5">
    <source>
        <dbReference type="SAM" id="Phobius"/>
    </source>
</evidence>
<feature type="transmembrane region" description="Helical" evidence="5">
    <location>
        <begin position="48"/>
        <end position="67"/>
    </location>
</feature>
<dbReference type="EMBL" id="JAPWTK010000143">
    <property type="protein sequence ID" value="KAJ8948164.1"/>
    <property type="molecule type" value="Genomic_DNA"/>
</dbReference>